<feature type="domain" description="F-box" evidence="1">
    <location>
        <begin position="3"/>
        <end position="47"/>
    </location>
</feature>
<dbReference type="Gene3D" id="3.80.10.10">
    <property type="entry name" value="Ribonuclease Inhibitor"/>
    <property type="match status" value="1"/>
</dbReference>
<protein>
    <submittedName>
        <fullName evidence="2">13973_t:CDS:1</fullName>
    </submittedName>
</protein>
<dbReference type="AlphaFoldDB" id="A0A9N9F6W4"/>
<evidence type="ECO:0000313" key="3">
    <source>
        <dbReference type="Proteomes" id="UP000789508"/>
    </source>
</evidence>
<reference evidence="2" key="1">
    <citation type="submission" date="2021-06" db="EMBL/GenBank/DDBJ databases">
        <authorList>
            <person name="Kallberg Y."/>
            <person name="Tangrot J."/>
            <person name="Rosling A."/>
        </authorList>
    </citation>
    <scope>NUCLEOTIDE SEQUENCE</scope>
    <source>
        <strain evidence="2">FL130A</strain>
    </source>
</reference>
<keyword evidence="3" id="KW-1185">Reference proteome</keyword>
<evidence type="ECO:0000313" key="2">
    <source>
        <dbReference type="EMBL" id="CAG8513054.1"/>
    </source>
</evidence>
<organism evidence="2 3">
    <name type="scientific">Ambispora leptoticha</name>
    <dbReference type="NCBI Taxonomy" id="144679"/>
    <lineage>
        <taxon>Eukaryota</taxon>
        <taxon>Fungi</taxon>
        <taxon>Fungi incertae sedis</taxon>
        <taxon>Mucoromycota</taxon>
        <taxon>Glomeromycotina</taxon>
        <taxon>Glomeromycetes</taxon>
        <taxon>Archaeosporales</taxon>
        <taxon>Ambisporaceae</taxon>
        <taxon>Ambispora</taxon>
    </lineage>
</organism>
<dbReference type="SUPFAM" id="SSF52047">
    <property type="entry name" value="RNI-like"/>
    <property type="match status" value="1"/>
</dbReference>
<evidence type="ECO:0000259" key="1">
    <source>
        <dbReference type="Pfam" id="PF12937"/>
    </source>
</evidence>
<dbReference type="Proteomes" id="UP000789508">
    <property type="component" value="Unassembled WGS sequence"/>
</dbReference>
<dbReference type="EMBL" id="CAJVPS010000877">
    <property type="protein sequence ID" value="CAG8513054.1"/>
    <property type="molecule type" value="Genomic_DNA"/>
</dbReference>
<gene>
    <name evidence="2" type="ORF">ALEPTO_LOCUS4074</name>
</gene>
<dbReference type="OrthoDB" id="2319139at2759"/>
<proteinExistence type="predicted"/>
<sequence length="578" mass="66811">MASSLPNDCLADIFEILSEDKLTLYSCLLVNRQWCKSVVPFLWRKPFDLLKYLTYNKLSTRHPKLIHSYVACLSEEERGMLIKNGINIPTDFPPTTFEYSTFLRYLDISELYHAASLWCMYIDCIYPVTGDDDEKVNNSSTRYPECVGCIGPYTAMRIKLKRGPVKRRQRQAEQDVRKSVDLTELMLNQTQPPPTGKVYLVWQSLCKMFMRRCLLLRYLCITSPYRQPDDYYMVSAYPNAIKCLSHLQYFECGGRFLKSQVLETIAKVCRHLQTIKYYMYPKENNQMTMSEVNSLIALIQIQNSLSEFIIIRGGTQLGNIIMALGRSQATSLKRLEFIRCDFEHFNWLKELSTFTKLKELIFDGCRNLSNNLISTLDTSSSFPRLTLLKSLNGILSADVWNALIRNSGSSLQMLDTGRGMSSGLWQDHMRVLETIGLYCPNITHFTSYTFVGVTPKLFDTIGGFHQLEELIIALDRFSEYEGRGLCVNKFLTLLATHLAPTVKFLHVITKKPCNVDSLRAFIEKFRGKFKYFGMKELWDVDVDTYARIFKELNNVLLPLDMYSSRIREIKTPGIFLCR</sequence>
<dbReference type="InterPro" id="IPR032675">
    <property type="entry name" value="LRR_dom_sf"/>
</dbReference>
<dbReference type="Pfam" id="PF12937">
    <property type="entry name" value="F-box-like"/>
    <property type="match status" value="1"/>
</dbReference>
<dbReference type="InterPro" id="IPR001810">
    <property type="entry name" value="F-box_dom"/>
</dbReference>
<comment type="caution">
    <text evidence="2">The sequence shown here is derived from an EMBL/GenBank/DDBJ whole genome shotgun (WGS) entry which is preliminary data.</text>
</comment>
<name>A0A9N9F6W4_9GLOM</name>
<accession>A0A9N9F6W4</accession>